<dbReference type="AlphaFoldDB" id="M7SZL1"/>
<dbReference type="GO" id="GO:0005763">
    <property type="term" value="C:mitochondrial small ribosomal subunit"/>
    <property type="evidence" value="ECO:0007669"/>
    <property type="project" value="TreeGrafter"/>
</dbReference>
<dbReference type="HOGENOM" id="CLU_024465_0_0_1"/>
<protein>
    <submittedName>
        <fullName evidence="2">Uncharacterized protein</fullName>
    </submittedName>
</protein>
<organism evidence="2 3">
    <name type="scientific">Eutypa lata (strain UCR-EL1)</name>
    <name type="common">Grapevine dieback disease fungus</name>
    <name type="synonym">Eutypa armeniacae</name>
    <dbReference type="NCBI Taxonomy" id="1287681"/>
    <lineage>
        <taxon>Eukaryota</taxon>
        <taxon>Fungi</taxon>
        <taxon>Dikarya</taxon>
        <taxon>Ascomycota</taxon>
        <taxon>Pezizomycotina</taxon>
        <taxon>Sordariomycetes</taxon>
        <taxon>Xylariomycetidae</taxon>
        <taxon>Xylariales</taxon>
        <taxon>Diatrypaceae</taxon>
        <taxon>Eutypa</taxon>
    </lineage>
</organism>
<dbReference type="STRING" id="1287681.M7SZL1"/>
<feature type="compositionally biased region" description="Basic and acidic residues" evidence="1">
    <location>
        <begin position="426"/>
        <end position="442"/>
    </location>
</feature>
<dbReference type="KEGG" id="ela:UCREL1_3229"/>
<dbReference type="GO" id="GO:0070124">
    <property type="term" value="P:mitochondrial translational initiation"/>
    <property type="evidence" value="ECO:0007669"/>
    <property type="project" value="TreeGrafter"/>
</dbReference>
<dbReference type="eggNOG" id="ENOG502SBK0">
    <property type="taxonomic scope" value="Eukaryota"/>
</dbReference>
<evidence type="ECO:0000256" key="1">
    <source>
        <dbReference type="SAM" id="MobiDB-lite"/>
    </source>
</evidence>
<dbReference type="Pfam" id="PF11709">
    <property type="entry name" value="Mit_ribos_Mrp51"/>
    <property type="match status" value="1"/>
</dbReference>
<keyword evidence="3" id="KW-1185">Reference proteome</keyword>
<proteinExistence type="predicted"/>
<dbReference type="EMBL" id="KB706023">
    <property type="protein sequence ID" value="EMR69752.1"/>
    <property type="molecule type" value="Genomic_DNA"/>
</dbReference>
<evidence type="ECO:0000313" key="3">
    <source>
        <dbReference type="Proteomes" id="UP000012174"/>
    </source>
</evidence>
<reference evidence="3" key="1">
    <citation type="journal article" date="2013" name="Genome Announc.">
        <title>Draft genome sequence of the grapevine dieback fungus Eutypa lata UCR-EL1.</title>
        <authorList>
            <person name="Blanco-Ulate B."/>
            <person name="Rolshausen P.E."/>
            <person name="Cantu D."/>
        </authorList>
    </citation>
    <scope>NUCLEOTIDE SEQUENCE [LARGE SCALE GENOMIC DNA]</scope>
    <source>
        <strain evidence="3">UCR-EL1</strain>
    </source>
</reference>
<dbReference type="InterPro" id="IPR016712">
    <property type="entry name" value="Rbsml_bS1m-like"/>
</dbReference>
<feature type="region of interest" description="Disordered" evidence="1">
    <location>
        <begin position="426"/>
        <end position="470"/>
    </location>
</feature>
<accession>M7SZL1</accession>
<name>M7SZL1_EUTLA</name>
<evidence type="ECO:0000313" key="2">
    <source>
        <dbReference type="EMBL" id="EMR69752.1"/>
    </source>
</evidence>
<dbReference type="Proteomes" id="UP000012174">
    <property type="component" value="Unassembled WGS sequence"/>
</dbReference>
<dbReference type="OMA" id="ELHMPMS"/>
<dbReference type="OrthoDB" id="3913595at2759"/>
<sequence>MTTRSVSPGAALLRASRMFSMPAPIPAAPGDYSSATKRHSPTATIPYPTHLSVTTPSSSRINGDWGFKRPLPLKTTTNTTFPLIRVRQVDSIEHVTDFQSSSDHTITLEKFQELNLPITVPPPDLNDSYPGTQRSVFEEDSDVTAIPAGEEEELENKRWRFKGPWLAGMTDGAFEKYLEKEVRGKRTEFRAFLKERLASEMTRDRAREASEKAVQAPETVAAGDVTEKQLTSYMKRLRNDPIELYQVVGRFLDLAPLSKTPSPADMRVNKAYLLQRSSPYSSNGPPITHPSAGLSYLRTRDFQENHPLYGPQRNHAPVEARVVMPRHQASAQHNPVIGVGGFIVAIESDSSFNTTRMASNRMRDRSLIALDLETPGGAKKFSDVKAAHVDSTGKVIMRVGDADPMTELVQKETLGRADAYNEALRNAEEPEVRRSPRREAQEYRVGARHTLGSRTAYGLDTPRTDFSRDL</sequence>
<dbReference type="PANTHER" id="PTHR28058">
    <property type="entry name" value="37S RIBOSOMAL PROTEIN MRP51, MITOCHONDRIAL"/>
    <property type="match status" value="1"/>
</dbReference>
<gene>
    <name evidence="2" type="ORF">UCREL1_3229</name>
</gene>
<dbReference type="GO" id="GO:0003735">
    <property type="term" value="F:structural constituent of ribosome"/>
    <property type="evidence" value="ECO:0007669"/>
    <property type="project" value="TreeGrafter"/>
</dbReference>
<dbReference type="PANTHER" id="PTHR28058:SF1">
    <property type="entry name" value="SMALL RIBOSOMAL SUBUNIT PROTEIN BS1M"/>
    <property type="match status" value="1"/>
</dbReference>